<accession>A0A4E0RUF2</accession>
<dbReference type="EMBL" id="JXXN02004099">
    <property type="protein sequence ID" value="THD20882.1"/>
    <property type="molecule type" value="Genomic_DNA"/>
</dbReference>
<gene>
    <name evidence="2" type="ORF">D915_008264</name>
</gene>
<evidence type="ECO:0000256" key="1">
    <source>
        <dbReference type="SAM" id="MobiDB-lite"/>
    </source>
</evidence>
<feature type="compositionally biased region" description="Polar residues" evidence="1">
    <location>
        <begin position="71"/>
        <end position="86"/>
    </location>
</feature>
<comment type="caution">
    <text evidence="2">The sequence shown here is derived from an EMBL/GenBank/DDBJ whole genome shotgun (WGS) entry which is preliminary data.</text>
</comment>
<evidence type="ECO:0000313" key="3">
    <source>
        <dbReference type="Proteomes" id="UP000230066"/>
    </source>
</evidence>
<proteinExistence type="predicted"/>
<dbReference type="AlphaFoldDB" id="A0A4E0RUF2"/>
<keyword evidence="3" id="KW-1185">Reference proteome</keyword>
<feature type="compositionally biased region" description="Basic and acidic residues" evidence="1">
    <location>
        <begin position="24"/>
        <end position="35"/>
    </location>
</feature>
<sequence>MSHPGHSGLYSSSSQTHSQSSAKHSSEMSHQRTVDGRSSYGTGSDSSSYGNQQQTQHTGGGSSSAERVQYGSHNTWGGGYSPQNEIVASGGYKQIRREQGTDSGSSTGTIQSGEFLFVLM</sequence>
<organism evidence="2 3">
    <name type="scientific">Fasciola hepatica</name>
    <name type="common">Liver fluke</name>
    <dbReference type="NCBI Taxonomy" id="6192"/>
    <lineage>
        <taxon>Eukaryota</taxon>
        <taxon>Metazoa</taxon>
        <taxon>Spiralia</taxon>
        <taxon>Lophotrochozoa</taxon>
        <taxon>Platyhelminthes</taxon>
        <taxon>Trematoda</taxon>
        <taxon>Digenea</taxon>
        <taxon>Plagiorchiida</taxon>
        <taxon>Echinostomata</taxon>
        <taxon>Echinostomatoidea</taxon>
        <taxon>Fasciolidae</taxon>
        <taxon>Fasciola</taxon>
    </lineage>
</organism>
<feature type="region of interest" description="Disordered" evidence="1">
    <location>
        <begin position="1"/>
        <end position="112"/>
    </location>
</feature>
<evidence type="ECO:0000313" key="2">
    <source>
        <dbReference type="EMBL" id="THD20882.1"/>
    </source>
</evidence>
<feature type="compositionally biased region" description="Low complexity" evidence="1">
    <location>
        <begin position="1"/>
        <end position="23"/>
    </location>
</feature>
<protein>
    <submittedName>
        <fullName evidence="2">Uncharacterized protein</fullName>
    </submittedName>
</protein>
<reference evidence="2" key="1">
    <citation type="submission" date="2019-03" db="EMBL/GenBank/DDBJ databases">
        <title>Improved annotation for the trematode Fasciola hepatica.</title>
        <authorList>
            <person name="Choi Y.-J."/>
            <person name="Martin J."/>
            <person name="Mitreva M."/>
        </authorList>
    </citation>
    <scope>NUCLEOTIDE SEQUENCE [LARGE SCALE GENOMIC DNA]</scope>
</reference>
<feature type="compositionally biased region" description="Polar residues" evidence="1">
    <location>
        <begin position="101"/>
        <end position="112"/>
    </location>
</feature>
<dbReference type="Proteomes" id="UP000230066">
    <property type="component" value="Unassembled WGS sequence"/>
</dbReference>
<feature type="compositionally biased region" description="Low complexity" evidence="1">
    <location>
        <begin position="36"/>
        <end position="57"/>
    </location>
</feature>
<name>A0A4E0RUF2_FASHE</name>